<comment type="subcellular location">
    <subcellularLocation>
        <location evidence="2">Cytoplasm</location>
    </subcellularLocation>
    <subcellularLocation>
        <location evidence="1 16">Nucleus</location>
    </subcellularLocation>
</comment>
<dbReference type="AlphaFoldDB" id="A0A1D2MQT7"/>
<dbReference type="EMBL" id="LJIJ01000682">
    <property type="protein sequence ID" value="ODM95366.1"/>
    <property type="molecule type" value="Genomic_DNA"/>
</dbReference>
<dbReference type="Pfam" id="PF00250">
    <property type="entry name" value="Forkhead"/>
    <property type="match status" value="1"/>
</dbReference>
<evidence type="ECO:0000256" key="4">
    <source>
        <dbReference type="ARBA" id="ARBA00022490"/>
    </source>
</evidence>
<dbReference type="GO" id="GO:0009896">
    <property type="term" value="P:positive regulation of catabolic process"/>
    <property type="evidence" value="ECO:0007669"/>
    <property type="project" value="UniProtKB-ARBA"/>
</dbReference>
<dbReference type="GO" id="GO:0050778">
    <property type="term" value="P:positive regulation of immune response"/>
    <property type="evidence" value="ECO:0007669"/>
    <property type="project" value="UniProtKB-ARBA"/>
</dbReference>
<dbReference type="CDD" id="cd20062">
    <property type="entry name" value="FH_FOXO4"/>
    <property type="match status" value="1"/>
</dbReference>
<dbReference type="PROSITE" id="PS50039">
    <property type="entry name" value="FORK_HEAD_3"/>
    <property type="match status" value="1"/>
</dbReference>
<evidence type="ECO:0000256" key="9">
    <source>
        <dbReference type="ARBA" id="ARBA00023125"/>
    </source>
</evidence>
<evidence type="ECO:0000256" key="15">
    <source>
        <dbReference type="ARBA" id="ARBA00039893"/>
    </source>
</evidence>
<evidence type="ECO:0000259" key="18">
    <source>
        <dbReference type="PROSITE" id="PS50039"/>
    </source>
</evidence>
<dbReference type="GO" id="GO:0010883">
    <property type="term" value="P:regulation of lipid storage"/>
    <property type="evidence" value="ECO:0007669"/>
    <property type="project" value="UniProtKB-ARBA"/>
</dbReference>
<feature type="region of interest" description="Disordered" evidence="17">
    <location>
        <begin position="63"/>
        <end position="112"/>
    </location>
</feature>
<dbReference type="GO" id="GO:0040015">
    <property type="term" value="P:negative regulation of multicellular organism growth"/>
    <property type="evidence" value="ECO:0007669"/>
    <property type="project" value="UniProtKB-ARBA"/>
</dbReference>
<organism evidence="19 20">
    <name type="scientific">Orchesella cincta</name>
    <name type="common">Springtail</name>
    <name type="synonym">Podura cincta</name>
    <dbReference type="NCBI Taxonomy" id="48709"/>
    <lineage>
        <taxon>Eukaryota</taxon>
        <taxon>Metazoa</taxon>
        <taxon>Ecdysozoa</taxon>
        <taxon>Arthropoda</taxon>
        <taxon>Hexapoda</taxon>
        <taxon>Collembola</taxon>
        <taxon>Entomobryomorpha</taxon>
        <taxon>Entomobryoidea</taxon>
        <taxon>Orchesellidae</taxon>
        <taxon>Orchesellinae</taxon>
        <taxon>Orchesella</taxon>
    </lineage>
</organism>
<evidence type="ECO:0000256" key="2">
    <source>
        <dbReference type="ARBA" id="ARBA00004496"/>
    </source>
</evidence>
<evidence type="ECO:0000256" key="8">
    <source>
        <dbReference type="ARBA" id="ARBA00023015"/>
    </source>
</evidence>
<reference evidence="19 20" key="1">
    <citation type="journal article" date="2016" name="Genome Biol. Evol.">
        <title>Gene Family Evolution Reflects Adaptation to Soil Environmental Stressors in the Genome of the Collembolan Orchesella cincta.</title>
        <authorList>
            <person name="Faddeeva-Vakhrusheva A."/>
            <person name="Derks M.F."/>
            <person name="Anvar S.Y."/>
            <person name="Agamennone V."/>
            <person name="Suring W."/>
            <person name="Smit S."/>
            <person name="van Straalen N.M."/>
            <person name="Roelofs D."/>
        </authorList>
    </citation>
    <scope>NUCLEOTIDE SEQUENCE [LARGE SCALE GENOMIC DNA]</scope>
    <source>
        <tissue evidence="19">Mixed pool</tissue>
    </source>
</reference>
<keyword evidence="5" id="KW-0597">Phosphoprotein</keyword>
<comment type="subunit">
    <text evidence="14">Interacts with melt.</text>
</comment>
<sequence>MFVNVRGSAAKSTTKSSFTEEIIMDFQSASLAPPGATGLDIPPHASAAALIDSDFEPQTRLRSNTWPCQRPEDNNNCSPSSGGEQHPSQLLSSPPDQTSTEHLMGSSGLLLPKKSSSRRNAWGNLSYADLITQAISSSPEKRLTLSQIYDWMVTNVPYFKDKGDSNSSAGWKNSIRHNLSLHNKFIRVQNEGTGKSSWWMLNPDAKPGKAARRRATSMETSKYEKRRGRIRKRIEALKNGTTVLDTPSPCSSLGEGLDVFPGSDESPSVLHSFSQLSPDFRPRASSNASSCGRLSPILGVNEPVIDLHDNQVPPMSPWNLDYVPYVPNTTNSYASSNMSSSDRFGAEQLAGSLANTMKLNDTNCFLPGAGQPTPVPVTEFNNTPYVLQNFQQAQTSDTTSSANSSFQNVGANGGASGGYVKLEPARDQDYYPNYSQLHDSNINKLHSIPSSSDLDFNIELGQFDCDVDEVLQTELNLGGDIDFNFGNSMSNVVTTQSGPSAVSHLHNGGTMTLGNIVSGAGSIQHAGPPTSLIHHHASNSTPTTTSAFNNHQQAMGPAGQQWFLMKYDKQNLLVKKP</sequence>
<dbReference type="SUPFAM" id="SSF46785">
    <property type="entry name" value="Winged helix' DNA-binding domain"/>
    <property type="match status" value="1"/>
</dbReference>
<evidence type="ECO:0000313" key="19">
    <source>
        <dbReference type="EMBL" id="ODM95366.1"/>
    </source>
</evidence>
<dbReference type="InterPro" id="IPR030456">
    <property type="entry name" value="TF_fork_head_CS_2"/>
</dbReference>
<dbReference type="GO" id="GO:0042594">
    <property type="term" value="P:response to starvation"/>
    <property type="evidence" value="ECO:0007669"/>
    <property type="project" value="UniProtKB-ARBA"/>
</dbReference>
<keyword evidence="3" id="KW-0217">Developmental protein</keyword>
<evidence type="ECO:0000256" key="11">
    <source>
        <dbReference type="ARBA" id="ARBA00023163"/>
    </source>
</evidence>
<dbReference type="InterPro" id="IPR036390">
    <property type="entry name" value="WH_DNA-bd_sf"/>
</dbReference>
<evidence type="ECO:0000313" key="20">
    <source>
        <dbReference type="Proteomes" id="UP000094527"/>
    </source>
</evidence>
<keyword evidence="13" id="KW-0131">Cell cycle</keyword>
<dbReference type="OrthoDB" id="5954824at2759"/>
<evidence type="ECO:0000256" key="16">
    <source>
        <dbReference type="PROSITE-ProRule" id="PRU00089"/>
    </source>
</evidence>
<evidence type="ECO:0000256" key="7">
    <source>
        <dbReference type="ARBA" id="ARBA00022782"/>
    </source>
</evidence>
<keyword evidence="6" id="KW-0341">Growth regulation</keyword>
<dbReference type="GO" id="GO:0005737">
    <property type="term" value="C:cytoplasm"/>
    <property type="evidence" value="ECO:0007669"/>
    <property type="project" value="UniProtKB-SubCell"/>
</dbReference>
<evidence type="ECO:0000256" key="17">
    <source>
        <dbReference type="SAM" id="MobiDB-lite"/>
    </source>
</evidence>
<dbReference type="GO" id="GO:0001228">
    <property type="term" value="F:DNA-binding transcription activator activity, RNA polymerase II-specific"/>
    <property type="evidence" value="ECO:0007669"/>
    <property type="project" value="UniProtKB-ARBA"/>
</dbReference>
<evidence type="ECO:0000256" key="14">
    <source>
        <dbReference type="ARBA" id="ARBA00038846"/>
    </source>
</evidence>
<keyword evidence="12 16" id="KW-0539">Nucleus</keyword>
<keyword evidence="10" id="KW-0010">Activator</keyword>
<dbReference type="PRINTS" id="PR00053">
    <property type="entry name" value="FORKHEAD"/>
</dbReference>
<dbReference type="SMART" id="SM00339">
    <property type="entry name" value="FH"/>
    <property type="match status" value="1"/>
</dbReference>
<dbReference type="PROSITE" id="PS00658">
    <property type="entry name" value="FORK_HEAD_2"/>
    <property type="match status" value="1"/>
</dbReference>
<feature type="compositionally biased region" description="Polar residues" evidence="17">
    <location>
        <begin position="74"/>
        <end position="101"/>
    </location>
</feature>
<evidence type="ECO:0000256" key="5">
    <source>
        <dbReference type="ARBA" id="ARBA00022553"/>
    </source>
</evidence>
<feature type="DNA-binding region" description="Fork-head" evidence="16">
    <location>
        <begin position="122"/>
        <end position="228"/>
    </location>
</feature>
<evidence type="ECO:0000256" key="13">
    <source>
        <dbReference type="ARBA" id="ARBA00023306"/>
    </source>
</evidence>
<name>A0A1D2MQT7_ORCCI</name>
<comment type="caution">
    <text evidence="19">The sequence shown here is derived from an EMBL/GenBank/DDBJ whole genome shotgun (WGS) entry which is preliminary data.</text>
</comment>
<dbReference type="PANTHER" id="PTHR45767:SF2">
    <property type="entry name" value="FORKHEAD BOX PROTEIN O"/>
    <property type="match status" value="1"/>
</dbReference>
<dbReference type="Pfam" id="PF16676">
    <property type="entry name" value="FOXO-TAD"/>
    <property type="match status" value="1"/>
</dbReference>
<keyword evidence="9 16" id="KW-0238">DNA-binding</keyword>
<dbReference type="GO" id="GO:0030154">
    <property type="term" value="P:cell differentiation"/>
    <property type="evidence" value="ECO:0007669"/>
    <property type="project" value="UniProtKB-KW"/>
</dbReference>
<evidence type="ECO:0000256" key="12">
    <source>
        <dbReference type="ARBA" id="ARBA00023242"/>
    </source>
</evidence>
<dbReference type="Gene3D" id="1.10.10.10">
    <property type="entry name" value="Winged helix-like DNA-binding domain superfamily/Winged helix DNA-binding domain"/>
    <property type="match status" value="1"/>
</dbReference>
<keyword evidence="7" id="KW-0221">Differentiation</keyword>
<dbReference type="GO" id="GO:0005634">
    <property type="term" value="C:nucleus"/>
    <property type="evidence" value="ECO:0007669"/>
    <property type="project" value="UniProtKB-SubCell"/>
</dbReference>
<feature type="region of interest" description="Disordered" evidence="17">
    <location>
        <begin position="201"/>
        <end position="227"/>
    </location>
</feature>
<accession>A0A1D2MQT7</accession>
<dbReference type="PANTHER" id="PTHR45767">
    <property type="entry name" value="FORKHEAD BOX PROTEIN O"/>
    <property type="match status" value="1"/>
</dbReference>
<keyword evidence="8" id="KW-0805">Transcription regulation</keyword>
<keyword evidence="11" id="KW-0804">Transcription</keyword>
<dbReference type="GO" id="GO:0034599">
    <property type="term" value="P:cellular response to oxidative stress"/>
    <property type="evidence" value="ECO:0007669"/>
    <property type="project" value="UniProtKB-ARBA"/>
</dbReference>
<dbReference type="FunFam" id="1.10.10.10:FF:000032">
    <property type="entry name" value="Forkhead box protein O4"/>
    <property type="match status" value="1"/>
</dbReference>
<dbReference type="GO" id="GO:0008340">
    <property type="term" value="P:determination of adult lifespan"/>
    <property type="evidence" value="ECO:0007669"/>
    <property type="project" value="UniProtKB-ARBA"/>
</dbReference>
<dbReference type="STRING" id="48709.A0A1D2MQT7"/>
<dbReference type="InterPro" id="IPR001766">
    <property type="entry name" value="Fork_head_dom"/>
</dbReference>
<evidence type="ECO:0000256" key="10">
    <source>
        <dbReference type="ARBA" id="ARBA00023159"/>
    </source>
</evidence>
<dbReference type="GO" id="GO:0000978">
    <property type="term" value="F:RNA polymerase II cis-regulatory region sequence-specific DNA binding"/>
    <property type="evidence" value="ECO:0007669"/>
    <property type="project" value="TreeGrafter"/>
</dbReference>
<evidence type="ECO:0000256" key="3">
    <source>
        <dbReference type="ARBA" id="ARBA00022473"/>
    </source>
</evidence>
<dbReference type="Proteomes" id="UP000094527">
    <property type="component" value="Unassembled WGS sequence"/>
</dbReference>
<dbReference type="GO" id="GO:0008286">
    <property type="term" value="P:insulin receptor signaling pathway"/>
    <property type="evidence" value="ECO:0007669"/>
    <property type="project" value="UniProtKB-ARBA"/>
</dbReference>
<dbReference type="InterPro" id="IPR032067">
    <property type="entry name" value="FOXO-TAD"/>
</dbReference>
<evidence type="ECO:0000256" key="1">
    <source>
        <dbReference type="ARBA" id="ARBA00004123"/>
    </source>
</evidence>
<protein>
    <recommendedName>
        <fullName evidence="15">Forkhead box protein O</fullName>
    </recommendedName>
</protein>
<keyword evidence="20" id="KW-1185">Reference proteome</keyword>
<dbReference type="GO" id="GO:0031349">
    <property type="term" value="P:positive regulation of defense response"/>
    <property type="evidence" value="ECO:0007669"/>
    <property type="project" value="UniProtKB-ARBA"/>
</dbReference>
<dbReference type="InterPro" id="IPR036388">
    <property type="entry name" value="WH-like_DNA-bd_sf"/>
</dbReference>
<dbReference type="InterPro" id="IPR047409">
    <property type="entry name" value="FH_FOXO4"/>
</dbReference>
<gene>
    <name evidence="19" type="ORF">Ocin01_11316</name>
</gene>
<proteinExistence type="predicted"/>
<evidence type="ECO:0000256" key="6">
    <source>
        <dbReference type="ARBA" id="ARBA00022604"/>
    </source>
</evidence>
<keyword evidence="4" id="KW-0963">Cytoplasm</keyword>
<feature type="domain" description="Fork-head" evidence="18">
    <location>
        <begin position="122"/>
        <end position="228"/>
    </location>
</feature>
<feature type="compositionally biased region" description="Low complexity" evidence="17">
    <location>
        <begin position="103"/>
        <end position="112"/>
    </location>
</feature>